<gene>
    <name evidence="1" type="ORF">E7746_12385</name>
</gene>
<evidence type="ECO:0000313" key="2">
    <source>
        <dbReference type="Proteomes" id="UP000297031"/>
    </source>
</evidence>
<dbReference type="KEGG" id="mgod:E7746_12385"/>
<organism evidence="1 2">
    <name type="scientific">Muribaculum gordoncarteri</name>
    <dbReference type="NCBI Taxonomy" id="2530390"/>
    <lineage>
        <taxon>Bacteria</taxon>
        <taxon>Pseudomonadati</taxon>
        <taxon>Bacteroidota</taxon>
        <taxon>Bacteroidia</taxon>
        <taxon>Bacteroidales</taxon>
        <taxon>Muribaculaceae</taxon>
        <taxon>Muribaculum</taxon>
    </lineage>
</organism>
<proteinExistence type="predicted"/>
<keyword evidence="2" id="KW-1185">Reference proteome</keyword>
<sequence>MKPNITSRDKDFIEACQSVLSHCSCDSRPCMRAIVASAIASPAPSYYVSPDYAFRIISSYLNHGKLPSRRLAREMWLEIASKVTRLKRENPSMPLIKAVTEVTAHEHASRFFISDTYALRLLQRRNRSSRLALKPNLLSWHDGGNPFRRSPRHIRHTRQSD</sequence>
<protein>
    <submittedName>
        <fullName evidence="1">Uncharacterized protein</fullName>
    </submittedName>
</protein>
<evidence type="ECO:0000313" key="1">
    <source>
        <dbReference type="EMBL" id="QCD36620.1"/>
    </source>
</evidence>
<reference evidence="1 2" key="1">
    <citation type="submission" date="2019-02" db="EMBL/GenBank/DDBJ databases">
        <title>Isolation and identification of novel species under the genus Muribaculum.</title>
        <authorList>
            <person name="Miyake S."/>
            <person name="Ding Y."/>
            <person name="Low A."/>
            <person name="Soh M."/>
            <person name="Seedorf H."/>
        </authorList>
    </citation>
    <scope>NUCLEOTIDE SEQUENCE [LARGE SCALE GENOMIC DNA]</scope>
    <source>
        <strain evidence="1 2">TLL-A4</strain>
    </source>
</reference>
<name>A0A4P7VQY7_9BACT</name>
<accession>A0A4P7VQY7</accession>
<dbReference type="OrthoDB" id="10017306at2"/>
<dbReference type="EMBL" id="CP039393">
    <property type="protein sequence ID" value="QCD36620.1"/>
    <property type="molecule type" value="Genomic_DNA"/>
</dbReference>
<dbReference type="RefSeq" id="WP_136411005.1">
    <property type="nucleotide sequence ID" value="NZ_CP039393.1"/>
</dbReference>
<dbReference type="AlphaFoldDB" id="A0A4P7VQY7"/>
<dbReference type="Proteomes" id="UP000297031">
    <property type="component" value="Chromosome"/>
</dbReference>